<evidence type="ECO:0000256" key="1">
    <source>
        <dbReference type="SAM" id="Coils"/>
    </source>
</evidence>
<feature type="compositionally biased region" description="Polar residues" evidence="2">
    <location>
        <begin position="191"/>
        <end position="203"/>
    </location>
</feature>
<name>A0A6G1B4A6_CROCR</name>
<comment type="caution">
    <text evidence="3">The sequence shown here is derived from an EMBL/GenBank/DDBJ whole genome shotgun (WGS) entry which is preliminary data.</text>
</comment>
<keyword evidence="4" id="KW-1185">Reference proteome</keyword>
<evidence type="ECO:0000313" key="4">
    <source>
        <dbReference type="Proteomes" id="UP000475037"/>
    </source>
</evidence>
<feature type="non-terminal residue" evidence="3">
    <location>
        <position position="288"/>
    </location>
</feature>
<gene>
    <name evidence="3" type="primary">Ccdc190</name>
    <name evidence="3" type="ORF">FOF47_R01831</name>
</gene>
<feature type="non-terminal residue" evidence="3">
    <location>
        <position position="1"/>
    </location>
</feature>
<dbReference type="Pfam" id="PF15768">
    <property type="entry name" value="CC190"/>
    <property type="match status" value="1"/>
</dbReference>
<dbReference type="InterPro" id="IPR031525">
    <property type="entry name" value="CC190"/>
</dbReference>
<evidence type="ECO:0000313" key="3">
    <source>
        <dbReference type="EMBL" id="KAF0882343.1"/>
    </source>
</evidence>
<feature type="compositionally biased region" description="Basic and acidic residues" evidence="2">
    <location>
        <begin position="156"/>
        <end position="172"/>
    </location>
</feature>
<feature type="coiled-coil region" evidence="1">
    <location>
        <begin position="18"/>
        <end position="63"/>
    </location>
</feature>
<reference evidence="3 4" key="1">
    <citation type="submission" date="2019-11" db="EMBL/GenBank/DDBJ databases">
        <authorList>
            <person name="Yang C."/>
            <person name="Li F."/>
        </authorList>
    </citation>
    <scope>NUCLEOTIDE SEQUENCE [LARGE SCALE GENOMIC DNA]</scope>
    <source>
        <strain evidence="3">KB4526</strain>
        <tissue evidence="3">Muscle</tissue>
    </source>
</reference>
<keyword evidence="1" id="KW-0175">Coiled coil</keyword>
<proteinExistence type="predicted"/>
<accession>A0A6G1B4A6</accession>
<feature type="region of interest" description="Disordered" evidence="2">
    <location>
        <begin position="119"/>
        <end position="173"/>
    </location>
</feature>
<dbReference type="AlphaFoldDB" id="A0A6G1B4A6"/>
<dbReference type="EMBL" id="VOAJ01002537">
    <property type="protein sequence ID" value="KAF0882343.1"/>
    <property type="molecule type" value="Genomic_DNA"/>
</dbReference>
<dbReference type="PANTHER" id="PTHR36871">
    <property type="entry name" value="COILED-COIL DOMAIN-CONTAINING PROTEIN 190"/>
    <property type="match status" value="1"/>
</dbReference>
<feature type="compositionally biased region" description="Basic and acidic residues" evidence="2">
    <location>
        <begin position="204"/>
        <end position="215"/>
    </location>
</feature>
<dbReference type="Proteomes" id="UP000475037">
    <property type="component" value="Unassembled WGS sequence"/>
</dbReference>
<sequence length="288" mass="32331">VERHAVRGSLYKHFDWEKKNARQAEARLSQRLQGLEHLCVCHMKGLSREQRQLQKDLQRLREVDIVKKKLSSYLGNGIQKRPEDVLVASPPTGKKHGGPHTNNVRALATNMTQEIHRTKSQMSLSHQAGLKDPMKSKEQSLSRNHRASHFTAEKPQAQEKDFMSPSKGKDSNKGISILCQHQDVSIETLDQAGSSPTCESGTQHIDETRPKDASLKPDPSAGNQSPLNPMECAGNLKDESITPTFLELFAKVRNAHYLRHRVPPESERLLSIGEIFGHKESLQPRPGQ</sequence>
<evidence type="ECO:0000256" key="2">
    <source>
        <dbReference type="SAM" id="MobiDB-lite"/>
    </source>
</evidence>
<organism evidence="3 4">
    <name type="scientific">Crocuta crocuta</name>
    <name type="common">Spotted hyena</name>
    <dbReference type="NCBI Taxonomy" id="9678"/>
    <lineage>
        <taxon>Eukaryota</taxon>
        <taxon>Metazoa</taxon>
        <taxon>Chordata</taxon>
        <taxon>Craniata</taxon>
        <taxon>Vertebrata</taxon>
        <taxon>Euteleostomi</taxon>
        <taxon>Mammalia</taxon>
        <taxon>Eutheria</taxon>
        <taxon>Laurasiatheria</taxon>
        <taxon>Carnivora</taxon>
        <taxon>Feliformia</taxon>
        <taxon>Hyaenidae</taxon>
        <taxon>Crocuta</taxon>
    </lineage>
</organism>
<feature type="region of interest" description="Disordered" evidence="2">
    <location>
        <begin position="191"/>
        <end position="235"/>
    </location>
</feature>
<protein>
    <submittedName>
        <fullName evidence="3">CC190 protein</fullName>
    </submittedName>
</protein>
<dbReference type="PANTHER" id="PTHR36871:SF1">
    <property type="entry name" value="COILED-COIL DOMAIN-CONTAINING PROTEIN 190"/>
    <property type="match status" value="1"/>
</dbReference>